<dbReference type="InterPro" id="IPR000172">
    <property type="entry name" value="GMC_OxRdtase_N"/>
</dbReference>
<name>A0ABT9PA55_9ACTN</name>
<comment type="similarity">
    <text evidence="2">Belongs to the GMC oxidoreductase family.</text>
</comment>
<proteinExistence type="inferred from homology"/>
<evidence type="ECO:0000313" key="7">
    <source>
        <dbReference type="Proteomes" id="UP001235712"/>
    </source>
</evidence>
<dbReference type="RefSeq" id="WP_307247876.1">
    <property type="nucleotide sequence ID" value="NZ_JAUSQZ010000001.1"/>
</dbReference>
<keyword evidence="4" id="KW-0274">FAD</keyword>
<dbReference type="PROSITE" id="PS00624">
    <property type="entry name" value="GMC_OXRED_2"/>
    <property type="match status" value="1"/>
</dbReference>
<dbReference type="Gene3D" id="3.30.560.10">
    <property type="entry name" value="Glucose Oxidase, domain 3"/>
    <property type="match status" value="1"/>
</dbReference>
<evidence type="ECO:0000256" key="3">
    <source>
        <dbReference type="ARBA" id="ARBA00022630"/>
    </source>
</evidence>
<dbReference type="Pfam" id="PF05199">
    <property type="entry name" value="GMC_oxred_C"/>
    <property type="match status" value="1"/>
</dbReference>
<dbReference type="GO" id="GO:0008812">
    <property type="term" value="F:choline dehydrogenase activity"/>
    <property type="evidence" value="ECO:0007669"/>
    <property type="project" value="UniProtKB-EC"/>
</dbReference>
<dbReference type="Gene3D" id="3.50.50.60">
    <property type="entry name" value="FAD/NAD(P)-binding domain"/>
    <property type="match status" value="1"/>
</dbReference>
<protein>
    <submittedName>
        <fullName evidence="6">Choline dehydrogenase</fullName>
        <ecNumber evidence="6">1.1.99.1</ecNumber>
    </submittedName>
</protein>
<dbReference type="Proteomes" id="UP001235712">
    <property type="component" value="Unassembled WGS sequence"/>
</dbReference>
<dbReference type="PIRSF" id="PIRSF000137">
    <property type="entry name" value="Alcohol_oxidase"/>
    <property type="match status" value="1"/>
</dbReference>
<keyword evidence="3" id="KW-0285">Flavoprotein</keyword>
<keyword evidence="7" id="KW-1185">Reference proteome</keyword>
<gene>
    <name evidence="6" type="ORF">J2S57_005322</name>
</gene>
<organism evidence="6 7">
    <name type="scientific">Kineosporia succinea</name>
    <dbReference type="NCBI Taxonomy" id="84632"/>
    <lineage>
        <taxon>Bacteria</taxon>
        <taxon>Bacillati</taxon>
        <taxon>Actinomycetota</taxon>
        <taxon>Actinomycetes</taxon>
        <taxon>Kineosporiales</taxon>
        <taxon>Kineosporiaceae</taxon>
        <taxon>Kineosporia</taxon>
    </lineage>
</organism>
<dbReference type="SUPFAM" id="SSF54373">
    <property type="entry name" value="FAD-linked reductases, C-terminal domain"/>
    <property type="match status" value="1"/>
</dbReference>
<evidence type="ECO:0000313" key="6">
    <source>
        <dbReference type="EMBL" id="MDP9829573.1"/>
    </source>
</evidence>
<dbReference type="PANTHER" id="PTHR11552:SF147">
    <property type="entry name" value="CHOLINE DEHYDROGENASE, MITOCHONDRIAL"/>
    <property type="match status" value="1"/>
</dbReference>
<keyword evidence="6" id="KW-0560">Oxidoreductase</keyword>
<comment type="caution">
    <text evidence="6">The sequence shown here is derived from an EMBL/GenBank/DDBJ whole genome shotgun (WGS) entry which is preliminary data.</text>
</comment>
<dbReference type="InterPro" id="IPR007867">
    <property type="entry name" value="GMC_OxRtase_C"/>
</dbReference>
<reference evidence="6 7" key="1">
    <citation type="submission" date="2023-07" db="EMBL/GenBank/DDBJ databases">
        <title>Sequencing the genomes of 1000 actinobacteria strains.</title>
        <authorList>
            <person name="Klenk H.-P."/>
        </authorList>
    </citation>
    <scope>NUCLEOTIDE SEQUENCE [LARGE SCALE GENOMIC DNA]</scope>
    <source>
        <strain evidence="6 7">DSM 44388</strain>
    </source>
</reference>
<dbReference type="InterPro" id="IPR012132">
    <property type="entry name" value="GMC_OxRdtase"/>
</dbReference>
<dbReference type="SUPFAM" id="SSF51905">
    <property type="entry name" value="FAD/NAD(P)-binding domain"/>
    <property type="match status" value="1"/>
</dbReference>
<dbReference type="InterPro" id="IPR036188">
    <property type="entry name" value="FAD/NAD-bd_sf"/>
</dbReference>
<evidence type="ECO:0000256" key="2">
    <source>
        <dbReference type="ARBA" id="ARBA00010790"/>
    </source>
</evidence>
<comment type="cofactor">
    <cofactor evidence="1">
        <name>FAD</name>
        <dbReference type="ChEBI" id="CHEBI:57692"/>
    </cofactor>
</comment>
<dbReference type="EMBL" id="JAUSQZ010000001">
    <property type="protein sequence ID" value="MDP9829573.1"/>
    <property type="molecule type" value="Genomic_DNA"/>
</dbReference>
<dbReference type="EC" id="1.1.99.1" evidence="6"/>
<evidence type="ECO:0000259" key="5">
    <source>
        <dbReference type="PROSITE" id="PS00624"/>
    </source>
</evidence>
<evidence type="ECO:0000256" key="4">
    <source>
        <dbReference type="ARBA" id="ARBA00022827"/>
    </source>
</evidence>
<dbReference type="Pfam" id="PF00732">
    <property type="entry name" value="GMC_oxred_N"/>
    <property type="match status" value="1"/>
</dbReference>
<evidence type="ECO:0000256" key="1">
    <source>
        <dbReference type="ARBA" id="ARBA00001974"/>
    </source>
</evidence>
<feature type="domain" description="Glucose-methanol-choline oxidoreductase N-terminal" evidence="5">
    <location>
        <begin position="257"/>
        <end position="271"/>
    </location>
</feature>
<accession>A0ABT9PA55</accession>
<sequence>MSTDVSADVVVVGAGSAGCVLAARLSEDPGLRVTLIETGPGDVPEEVRIPAYGGLLMTGERAWASPTVPQTSAGGRVVPLVTGTGLGGGSSINSMGWLQAHPADYDQWAAAGADGWDAKTLVPLFARIEDHELGASGTHGSGGPMTISGPRHLHPLALPFVRAAREQGWPVSADLNGEQRTGVSLAASNVRDGRRHSVVDGYLTPAVLSRANLTVLTGTRVERVLLEGERAVGVAVRHETGSTRDILASAGVVVTAGALRTPQLLMLSGIGPAAHLAEHGIAVIRDLPAVGSYLQDHPAVAVPFVAGASVMTYPDARADYDLARRGPLSTLAQVAALVPSPVSGTGPDVPPELVFGLALLGAHSGLPAFEGPSGAWLVGLVDPDSRGTVRLASPDPGAEVVVDPRYLSEDNDRRRLREGTRAAFRMLTSDALNGLVQPLLPEPADDAALDAFIDATLATYFHPAGTARIGTDTATSVVDPGLRVHGLAGLWVADASVMPRITRTLPQATIVAVAERAAELVAASLGEVNRAD</sequence>
<dbReference type="PANTHER" id="PTHR11552">
    <property type="entry name" value="GLUCOSE-METHANOL-CHOLINE GMC OXIDOREDUCTASE"/>
    <property type="match status" value="1"/>
</dbReference>